<dbReference type="AlphaFoldDB" id="H0E2S3"/>
<evidence type="ECO:0000256" key="10">
    <source>
        <dbReference type="ARBA" id="ARBA00023098"/>
    </source>
</evidence>
<evidence type="ECO:0000256" key="6">
    <source>
        <dbReference type="ARBA" id="ARBA00022741"/>
    </source>
</evidence>
<evidence type="ECO:0000256" key="5">
    <source>
        <dbReference type="ARBA" id="ARBA00022723"/>
    </source>
</evidence>
<evidence type="ECO:0000313" key="15">
    <source>
        <dbReference type="Proteomes" id="UP000005143"/>
    </source>
</evidence>
<dbReference type="SMART" id="SM00046">
    <property type="entry name" value="DAGKc"/>
    <property type="match status" value="1"/>
</dbReference>
<comment type="caution">
    <text evidence="14">The sequence shown here is derived from an EMBL/GenBank/DDBJ whole genome shotgun (WGS) entry which is preliminary data.</text>
</comment>
<dbReference type="GO" id="GO:0016301">
    <property type="term" value="F:kinase activity"/>
    <property type="evidence" value="ECO:0007669"/>
    <property type="project" value="UniProtKB-KW"/>
</dbReference>
<proteinExistence type="inferred from homology"/>
<evidence type="ECO:0000256" key="1">
    <source>
        <dbReference type="ARBA" id="ARBA00001946"/>
    </source>
</evidence>
<keyword evidence="12" id="KW-1208">Phospholipid metabolism</keyword>
<dbReference type="InterPro" id="IPR016064">
    <property type="entry name" value="NAD/diacylglycerol_kinase_sf"/>
</dbReference>
<name>H0E2S3_9ACTN</name>
<protein>
    <submittedName>
        <fullName evidence="14">Transcription regulator</fullName>
    </submittedName>
</protein>
<evidence type="ECO:0000256" key="9">
    <source>
        <dbReference type="ARBA" id="ARBA00022842"/>
    </source>
</evidence>
<dbReference type="Gene3D" id="2.60.200.40">
    <property type="match status" value="1"/>
</dbReference>
<dbReference type="SUPFAM" id="SSF111331">
    <property type="entry name" value="NAD kinase/diacylglycerol kinase-like"/>
    <property type="match status" value="1"/>
</dbReference>
<evidence type="ECO:0000256" key="2">
    <source>
        <dbReference type="ARBA" id="ARBA00005983"/>
    </source>
</evidence>
<dbReference type="InterPro" id="IPR005218">
    <property type="entry name" value="Diacylglycerol/lipid_kinase"/>
</dbReference>
<evidence type="ECO:0000256" key="12">
    <source>
        <dbReference type="ARBA" id="ARBA00023264"/>
    </source>
</evidence>
<comment type="similarity">
    <text evidence="2">Belongs to the diacylglycerol/lipid kinase family.</text>
</comment>
<feature type="domain" description="DAGKc" evidence="13">
    <location>
        <begin position="7"/>
        <end position="137"/>
    </location>
</feature>
<dbReference type="Pfam" id="PF00781">
    <property type="entry name" value="DAGK_cat"/>
    <property type="match status" value="1"/>
</dbReference>
<sequence>MSSRTATPVRSLALLANPAAGGGRAGDVLRALQRALATRDAPFRAVLTRDAEHVATAAHEAVDRGDVAVAIGGDGMLGLVADALSDRPGATIGIVPGGRGNDFARFLGLPAAADAAAAVLTDGEPVAIDAGVATHADGRARTFLSIASCGFDSEANRIANGLPARLGSAAYVWGLVGALAHLRPTRYRLTLDGETLLHDGLSVAIANGGTYGGGMRLAPGASIADGRFDVVLIGHPGRDPGRCDRRDRLRLLRLLPRVFRGTHVDLPQIQVHRASTVRVEADHPYEVYADGDPIGALPISFETRPAALRVLVPVGHRSPALAPSPTGSVA</sequence>
<dbReference type="InterPro" id="IPR050187">
    <property type="entry name" value="Lipid_Phosphate_FormReg"/>
</dbReference>
<dbReference type="EMBL" id="AGUD01000051">
    <property type="protein sequence ID" value="EHN12001.1"/>
    <property type="molecule type" value="Genomic_DNA"/>
</dbReference>
<keyword evidence="10" id="KW-0443">Lipid metabolism</keyword>
<keyword evidence="3" id="KW-0444">Lipid biosynthesis</keyword>
<accession>H0E2S3</accession>
<keyword evidence="6" id="KW-0547">Nucleotide-binding</keyword>
<keyword evidence="5" id="KW-0479">Metal-binding</keyword>
<dbReference type="PANTHER" id="PTHR12358:SF106">
    <property type="entry name" value="LIPID KINASE YEGS"/>
    <property type="match status" value="1"/>
</dbReference>
<dbReference type="Gene3D" id="3.40.50.10330">
    <property type="entry name" value="Probable inorganic polyphosphate/atp-NAD kinase, domain 1"/>
    <property type="match status" value="1"/>
</dbReference>
<evidence type="ECO:0000259" key="13">
    <source>
        <dbReference type="PROSITE" id="PS50146"/>
    </source>
</evidence>
<dbReference type="Pfam" id="PF19279">
    <property type="entry name" value="YegS_C"/>
    <property type="match status" value="1"/>
</dbReference>
<evidence type="ECO:0000313" key="14">
    <source>
        <dbReference type="EMBL" id="EHN12001.1"/>
    </source>
</evidence>
<evidence type="ECO:0000256" key="7">
    <source>
        <dbReference type="ARBA" id="ARBA00022777"/>
    </source>
</evidence>
<reference evidence="14 15" key="1">
    <citation type="journal article" date="2013" name="Biodegradation">
        <title>Quantitative proteomic analysis of ibuprofen-degrading Patulibacter sp. strain I11.</title>
        <authorList>
            <person name="Almeida B."/>
            <person name="Kjeldal H."/>
            <person name="Lolas I."/>
            <person name="Knudsen A.D."/>
            <person name="Carvalho G."/>
            <person name="Nielsen K.L."/>
            <person name="Barreto Crespo M.T."/>
            <person name="Stensballe A."/>
            <person name="Nielsen J.L."/>
        </authorList>
    </citation>
    <scope>NUCLEOTIDE SEQUENCE [LARGE SCALE GENOMIC DNA]</scope>
    <source>
        <strain evidence="14 15">I11</strain>
    </source>
</reference>
<keyword evidence="7" id="KW-0418">Kinase</keyword>
<dbReference type="GO" id="GO:0005886">
    <property type="term" value="C:plasma membrane"/>
    <property type="evidence" value="ECO:0007669"/>
    <property type="project" value="TreeGrafter"/>
</dbReference>
<evidence type="ECO:0000256" key="4">
    <source>
        <dbReference type="ARBA" id="ARBA00022679"/>
    </source>
</evidence>
<evidence type="ECO:0000256" key="8">
    <source>
        <dbReference type="ARBA" id="ARBA00022840"/>
    </source>
</evidence>
<keyword evidence="9" id="KW-0460">Magnesium</keyword>
<keyword evidence="15" id="KW-1185">Reference proteome</keyword>
<gene>
    <name evidence="14" type="ORF">PAI11_10860</name>
</gene>
<dbReference type="GO" id="GO:0046872">
    <property type="term" value="F:metal ion binding"/>
    <property type="evidence" value="ECO:0007669"/>
    <property type="project" value="UniProtKB-KW"/>
</dbReference>
<keyword evidence="4" id="KW-0808">Transferase</keyword>
<evidence type="ECO:0000256" key="3">
    <source>
        <dbReference type="ARBA" id="ARBA00022516"/>
    </source>
</evidence>
<dbReference type="RefSeq" id="WP_007571795.1">
    <property type="nucleotide sequence ID" value="NZ_AGUD01000051.1"/>
</dbReference>
<dbReference type="InterPro" id="IPR045540">
    <property type="entry name" value="YegS/DAGK_C"/>
</dbReference>
<dbReference type="Proteomes" id="UP000005143">
    <property type="component" value="Unassembled WGS sequence"/>
</dbReference>
<dbReference type="GO" id="GO:0008654">
    <property type="term" value="P:phospholipid biosynthetic process"/>
    <property type="evidence" value="ECO:0007669"/>
    <property type="project" value="UniProtKB-KW"/>
</dbReference>
<evidence type="ECO:0000256" key="11">
    <source>
        <dbReference type="ARBA" id="ARBA00023209"/>
    </source>
</evidence>
<dbReference type="GO" id="GO:0005524">
    <property type="term" value="F:ATP binding"/>
    <property type="evidence" value="ECO:0007669"/>
    <property type="project" value="UniProtKB-KW"/>
</dbReference>
<dbReference type="PROSITE" id="PS50146">
    <property type="entry name" value="DAGK"/>
    <property type="match status" value="1"/>
</dbReference>
<organism evidence="14 15">
    <name type="scientific">Patulibacter medicamentivorans</name>
    <dbReference type="NCBI Taxonomy" id="1097667"/>
    <lineage>
        <taxon>Bacteria</taxon>
        <taxon>Bacillati</taxon>
        <taxon>Actinomycetota</taxon>
        <taxon>Thermoleophilia</taxon>
        <taxon>Solirubrobacterales</taxon>
        <taxon>Patulibacteraceae</taxon>
        <taxon>Patulibacter</taxon>
    </lineage>
</organism>
<comment type="cofactor">
    <cofactor evidence="1">
        <name>Mg(2+)</name>
        <dbReference type="ChEBI" id="CHEBI:18420"/>
    </cofactor>
</comment>
<keyword evidence="8" id="KW-0067">ATP-binding</keyword>
<dbReference type="InterPro" id="IPR017438">
    <property type="entry name" value="ATP-NAD_kinase_N"/>
</dbReference>
<dbReference type="InterPro" id="IPR001206">
    <property type="entry name" value="Diacylglycerol_kinase_cat_dom"/>
</dbReference>
<keyword evidence="11" id="KW-0594">Phospholipid biosynthesis</keyword>
<dbReference type="PANTHER" id="PTHR12358">
    <property type="entry name" value="SPHINGOSINE KINASE"/>
    <property type="match status" value="1"/>
</dbReference>
<dbReference type="NCBIfam" id="TIGR00147">
    <property type="entry name" value="YegS/Rv2252/BmrU family lipid kinase"/>
    <property type="match status" value="1"/>
</dbReference>